<dbReference type="AlphaFoldDB" id="A0A921LUM2"/>
<dbReference type="Proteomes" id="UP000753256">
    <property type="component" value="Unassembled WGS sequence"/>
</dbReference>
<reference evidence="1" key="2">
    <citation type="submission" date="2021-09" db="EMBL/GenBank/DDBJ databases">
        <authorList>
            <person name="Gilroy R."/>
        </authorList>
    </citation>
    <scope>NUCLEOTIDE SEQUENCE</scope>
    <source>
        <strain evidence="1">ChiHjej13B12-9602</strain>
    </source>
</reference>
<evidence type="ECO:0000313" key="2">
    <source>
        <dbReference type="Proteomes" id="UP000753256"/>
    </source>
</evidence>
<evidence type="ECO:0000313" key="1">
    <source>
        <dbReference type="EMBL" id="HJG36950.1"/>
    </source>
</evidence>
<keyword evidence="1" id="KW-0540">Nuclease</keyword>
<keyword evidence="1" id="KW-0255">Endonuclease</keyword>
<dbReference type="RefSeq" id="WP_273189421.1">
    <property type="nucleotide sequence ID" value="NZ_DYUZ01000014.1"/>
</dbReference>
<name>A0A921LUM2_9ACTN</name>
<gene>
    <name evidence="1" type="ORF">K8V70_03675</name>
</gene>
<keyword evidence="1" id="KW-0378">Hydrolase</keyword>
<dbReference type="Gene3D" id="3.40.960.10">
    <property type="entry name" value="VSR Endonuclease"/>
    <property type="match status" value="1"/>
</dbReference>
<proteinExistence type="predicted"/>
<organism evidence="1 2">
    <name type="scientific">Enorma phocaeensis</name>
    <dbReference type="NCBI Taxonomy" id="1871019"/>
    <lineage>
        <taxon>Bacteria</taxon>
        <taxon>Bacillati</taxon>
        <taxon>Actinomycetota</taxon>
        <taxon>Coriobacteriia</taxon>
        <taxon>Coriobacteriales</taxon>
        <taxon>Coriobacteriaceae</taxon>
        <taxon>Enorma</taxon>
    </lineage>
</organism>
<comment type="caution">
    <text evidence="1">The sequence shown here is derived from an EMBL/GenBank/DDBJ whole genome shotgun (WGS) entry which is preliminary data.</text>
</comment>
<dbReference type="EMBL" id="DYUZ01000014">
    <property type="protein sequence ID" value="HJG36950.1"/>
    <property type="molecule type" value="Genomic_DNA"/>
</dbReference>
<reference evidence="1" key="1">
    <citation type="journal article" date="2021" name="PeerJ">
        <title>Extensive microbial diversity within the chicken gut microbiome revealed by metagenomics and culture.</title>
        <authorList>
            <person name="Gilroy R."/>
            <person name="Ravi A."/>
            <person name="Getino M."/>
            <person name="Pursley I."/>
            <person name="Horton D.L."/>
            <person name="Alikhan N.F."/>
            <person name="Baker D."/>
            <person name="Gharbi K."/>
            <person name="Hall N."/>
            <person name="Watson M."/>
            <person name="Adriaenssens E.M."/>
            <person name="Foster-Nyarko E."/>
            <person name="Jarju S."/>
            <person name="Secka A."/>
            <person name="Antonio M."/>
            <person name="Oren A."/>
            <person name="Chaudhuri R.R."/>
            <person name="La Ragione R."/>
            <person name="Hildebrand F."/>
            <person name="Pallen M.J."/>
        </authorList>
    </citation>
    <scope>NUCLEOTIDE SEQUENCE</scope>
    <source>
        <strain evidence="1">ChiHjej13B12-9602</strain>
    </source>
</reference>
<sequence>MELLGTYSLPEEATVPISWGGVWPDGRSREDVEQARYHCDPAVTMADLKAMARWAKSSRYAVFREAVRIATPGSASPGETVMFGMIGAPMRHGGFGCGSLPEGGMLLNHRLDFDADAVLMASGMPYAICDAYIPAAKTDVEYNGCGHELENARIHDGQRNNGIKGMGVTVLVINRDQMRDIVALEAIAKAICRAAGKQFRYRFNGYRKMQEKWLNQLRMGVGLPPV</sequence>
<protein>
    <submittedName>
        <fullName evidence="1">Endonuclease domain-containing protein</fullName>
    </submittedName>
</protein>
<accession>A0A921LUM2</accession>
<dbReference type="GO" id="GO:0004519">
    <property type="term" value="F:endonuclease activity"/>
    <property type="evidence" value="ECO:0007669"/>
    <property type="project" value="UniProtKB-KW"/>
</dbReference>